<evidence type="ECO:0000256" key="7">
    <source>
        <dbReference type="ARBA" id="ARBA00022759"/>
    </source>
</evidence>
<dbReference type="GO" id="GO:0005524">
    <property type="term" value="F:ATP binding"/>
    <property type="evidence" value="ECO:0007669"/>
    <property type="project" value="UniProtKB-KW"/>
</dbReference>
<keyword evidence="6" id="KW-0680">Restriction system</keyword>
<dbReference type="Gene3D" id="3.90.1570.50">
    <property type="match status" value="1"/>
</dbReference>
<evidence type="ECO:0000256" key="6">
    <source>
        <dbReference type="ARBA" id="ARBA00022747"/>
    </source>
</evidence>
<evidence type="ECO:0000256" key="5">
    <source>
        <dbReference type="ARBA" id="ARBA00022741"/>
    </source>
</evidence>
<feature type="domain" description="SWI2/SNF2 ATPase" evidence="12">
    <location>
        <begin position="276"/>
        <end position="390"/>
    </location>
</feature>
<dbReference type="InterPro" id="IPR007409">
    <property type="entry name" value="Restrct_endonuc_type1_HsdR_N"/>
</dbReference>
<evidence type="ECO:0000256" key="2">
    <source>
        <dbReference type="ARBA" id="ARBA00008598"/>
    </source>
</evidence>
<reference evidence="14" key="1">
    <citation type="journal article" date="2015" name="MBio">
        <title>Genome-Resolved Metagenomic Analysis Reveals Roles for Candidate Phyla and Other Microbial Community Members in Biogeochemical Transformations in Oil Reservoirs.</title>
        <authorList>
            <person name="Hu P."/>
            <person name="Tom L."/>
            <person name="Singh A."/>
            <person name="Thomas B.C."/>
            <person name="Baker B.J."/>
            <person name="Piceno Y.M."/>
            <person name="Andersen G.L."/>
            <person name="Banfield J.F."/>
        </authorList>
    </citation>
    <scope>NUCLEOTIDE SEQUENCE [LARGE SCALE GENOMIC DNA]</scope>
</reference>
<comment type="similarity">
    <text evidence="2">Belongs to the HsdR family.</text>
</comment>
<keyword evidence="7" id="KW-0255">Endonuclease</keyword>
<evidence type="ECO:0000256" key="10">
    <source>
        <dbReference type="ARBA" id="ARBA00023125"/>
    </source>
</evidence>
<evidence type="ECO:0000256" key="8">
    <source>
        <dbReference type="ARBA" id="ARBA00022801"/>
    </source>
</evidence>
<keyword evidence="5" id="KW-0547">Nucleotide-binding</keyword>
<keyword evidence="8" id="KW-0378">Hydrolase</keyword>
<gene>
    <name evidence="13" type="ORF">XD94_1850</name>
</gene>
<dbReference type="Pfam" id="PF04313">
    <property type="entry name" value="HSDR_N"/>
    <property type="match status" value="1"/>
</dbReference>
<feature type="domain" description="Restriction endonuclease type I HsdR N-terminal" evidence="11">
    <location>
        <begin position="6"/>
        <end position="215"/>
    </location>
</feature>
<dbReference type="Pfam" id="PF18766">
    <property type="entry name" value="SWI2_SNF2"/>
    <property type="match status" value="1"/>
</dbReference>
<dbReference type="InterPro" id="IPR040980">
    <property type="entry name" value="SWI2_SNF2"/>
</dbReference>
<evidence type="ECO:0000256" key="9">
    <source>
        <dbReference type="ARBA" id="ARBA00022840"/>
    </source>
</evidence>
<feature type="non-terminal residue" evidence="13">
    <location>
        <position position="400"/>
    </location>
</feature>
<dbReference type="GO" id="GO:0009307">
    <property type="term" value="P:DNA restriction-modification system"/>
    <property type="evidence" value="ECO:0007669"/>
    <property type="project" value="UniProtKB-KW"/>
</dbReference>
<dbReference type="Gene3D" id="3.40.50.300">
    <property type="entry name" value="P-loop containing nucleotide triphosphate hydrolases"/>
    <property type="match status" value="1"/>
</dbReference>
<name>A0A117M0S9_9BACT</name>
<dbReference type="InterPro" id="IPR027417">
    <property type="entry name" value="P-loop_NTPase"/>
</dbReference>
<dbReference type="PANTHER" id="PTHR30195">
    <property type="entry name" value="TYPE I SITE-SPECIFIC DEOXYRIBONUCLEASE PROTEIN SUBUNIT M AND R"/>
    <property type="match status" value="1"/>
</dbReference>
<keyword evidence="4" id="KW-0540">Nuclease</keyword>
<evidence type="ECO:0000256" key="1">
    <source>
        <dbReference type="ARBA" id="ARBA00000851"/>
    </source>
</evidence>
<dbReference type="CDD" id="cd22332">
    <property type="entry name" value="HsdR_N"/>
    <property type="match status" value="1"/>
</dbReference>
<dbReference type="AlphaFoldDB" id="A0A117M0S9"/>
<dbReference type="GO" id="GO:0009035">
    <property type="term" value="F:type I site-specific deoxyribonuclease activity"/>
    <property type="evidence" value="ECO:0007669"/>
    <property type="project" value="UniProtKB-EC"/>
</dbReference>
<accession>A0A117M0S9</accession>
<evidence type="ECO:0000256" key="4">
    <source>
        <dbReference type="ARBA" id="ARBA00022722"/>
    </source>
</evidence>
<comment type="catalytic activity">
    <reaction evidence="1">
        <text>Endonucleolytic cleavage of DNA to give random double-stranded fragments with terminal 5'-phosphates, ATP is simultaneously hydrolyzed.</text>
        <dbReference type="EC" id="3.1.21.3"/>
    </reaction>
</comment>
<dbReference type="PANTHER" id="PTHR30195:SF15">
    <property type="entry name" value="TYPE I RESTRICTION ENZYME HINDI ENDONUCLEASE SUBUNIT"/>
    <property type="match status" value="1"/>
</dbReference>
<comment type="caution">
    <text evidence="13">The sequence shown here is derived from an EMBL/GenBank/DDBJ whole genome shotgun (WGS) entry which is preliminary data.</text>
</comment>
<evidence type="ECO:0000259" key="11">
    <source>
        <dbReference type="Pfam" id="PF04313"/>
    </source>
</evidence>
<evidence type="ECO:0000313" key="13">
    <source>
        <dbReference type="EMBL" id="KUK78070.1"/>
    </source>
</evidence>
<keyword evidence="10" id="KW-0238">DNA-binding</keyword>
<dbReference type="GO" id="GO:0003677">
    <property type="term" value="F:DNA binding"/>
    <property type="evidence" value="ECO:0007669"/>
    <property type="project" value="UniProtKB-KW"/>
</dbReference>
<dbReference type="Proteomes" id="UP000054092">
    <property type="component" value="Unassembled WGS sequence"/>
</dbReference>
<sequence>MMTPRISEESFEYYVLDELLANLGYQILRGEEIAPGEPAAEREDFSQVVLPQRLKISLYKLNPHLPPDPIEEVYKRLLNLPLASPNPALNNRTFHKWLREGVPVEYRLPDGRIKGDLAWLIDFGDPSNNDFVAVNQFTVIENKRNRRPDVVLFVNGLPLVLMELKDPKNPKAHLKRAFNQIQTYREDIPSIFTYNAICIISDNHDARAGTFLSDWEWYTRWRTVDGEERVPKTRPQMPVLAKGLLDPTRLLDVFQHFIVFKYIEGSEPVKILAAYHQYHAAKKALQEAVKASSAGGNRRVGVIWHTQGSGKSLSMLFFAGLLIGHSALENPTIVVITDRNDLDDQLFGTFSQGQELLRQTPQQAESRAHLRRLLNVAAGGVYFTTAQKFLPEKGSKADPI</sequence>
<evidence type="ECO:0000259" key="12">
    <source>
        <dbReference type="Pfam" id="PF18766"/>
    </source>
</evidence>
<dbReference type="EC" id="3.1.21.3" evidence="3"/>
<proteinExistence type="inferred from homology"/>
<keyword evidence="9" id="KW-0067">ATP-binding</keyword>
<evidence type="ECO:0000256" key="3">
    <source>
        <dbReference type="ARBA" id="ARBA00012654"/>
    </source>
</evidence>
<protein>
    <recommendedName>
        <fullName evidence="3">type I site-specific deoxyribonuclease</fullName>
        <ecNumber evidence="3">3.1.21.3</ecNumber>
    </recommendedName>
</protein>
<dbReference type="SUPFAM" id="SSF52540">
    <property type="entry name" value="P-loop containing nucleoside triphosphate hydrolases"/>
    <property type="match status" value="1"/>
</dbReference>
<dbReference type="InterPro" id="IPR051268">
    <property type="entry name" value="Type-I_R_enzyme_R_subunit"/>
</dbReference>
<dbReference type="EMBL" id="LGGP01000419">
    <property type="protein sequence ID" value="KUK78070.1"/>
    <property type="molecule type" value="Genomic_DNA"/>
</dbReference>
<evidence type="ECO:0000313" key="14">
    <source>
        <dbReference type="Proteomes" id="UP000054092"/>
    </source>
</evidence>
<organism evidence="13 14">
    <name type="scientific">Mesotoga prima</name>
    <dbReference type="NCBI Taxonomy" id="1184387"/>
    <lineage>
        <taxon>Bacteria</taxon>
        <taxon>Thermotogati</taxon>
        <taxon>Thermotogota</taxon>
        <taxon>Thermotogae</taxon>
        <taxon>Kosmotogales</taxon>
        <taxon>Kosmotogaceae</taxon>
        <taxon>Mesotoga</taxon>
    </lineage>
</organism>